<keyword evidence="6 8" id="KW-0472">Membrane</keyword>
<dbReference type="InterPro" id="IPR013685">
    <property type="entry name" value="POTRA_FtsQ_type"/>
</dbReference>
<organism evidence="10 11">
    <name type="scientific">Gracilibacillus oryzae</name>
    <dbReference type="NCBI Taxonomy" id="1672701"/>
    <lineage>
        <taxon>Bacteria</taxon>
        <taxon>Bacillati</taxon>
        <taxon>Bacillota</taxon>
        <taxon>Bacilli</taxon>
        <taxon>Bacillales</taxon>
        <taxon>Bacillaceae</taxon>
        <taxon>Gracilibacillus</taxon>
    </lineage>
</organism>
<dbReference type="GO" id="GO:0032153">
    <property type="term" value="C:cell division site"/>
    <property type="evidence" value="ECO:0007669"/>
    <property type="project" value="UniProtKB-UniRule"/>
</dbReference>
<dbReference type="InterPro" id="IPR034746">
    <property type="entry name" value="POTRA"/>
</dbReference>
<comment type="subcellular location">
    <subcellularLocation>
        <location evidence="8">Cell membrane</location>
        <topology evidence="8">Single-pass type II membrane protein</topology>
    </subcellularLocation>
    <subcellularLocation>
        <location evidence="1">Membrane</location>
    </subcellularLocation>
    <text evidence="8">Localizes to the division septum.</text>
</comment>
<evidence type="ECO:0000256" key="8">
    <source>
        <dbReference type="HAMAP-Rule" id="MF_00912"/>
    </source>
</evidence>
<keyword evidence="5 8" id="KW-1133">Transmembrane helix</keyword>
<keyword evidence="11" id="KW-1185">Reference proteome</keyword>
<gene>
    <name evidence="8" type="primary">divIB</name>
    <name evidence="10" type="ORF">F9U64_03285</name>
</gene>
<dbReference type="Proteomes" id="UP000480246">
    <property type="component" value="Unassembled WGS sequence"/>
</dbReference>
<evidence type="ECO:0000256" key="6">
    <source>
        <dbReference type="ARBA" id="ARBA00023136"/>
    </source>
</evidence>
<dbReference type="PROSITE" id="PS51779">
    <property type="entry name" value="POTRA"/>
    <property type="match status" value="1"/>
</dbReference>
<comment type="similarity">
    <text evidence="8">Belongs to the FtsQ/DivIB family. DivIB subfamily.</text>
</comment>
<accession>A0A7C8KX31</accession>
<evidence type="ECO:0000256" key="4">
    <source>
        <dbReference type="ARBA" id="ARBA00022692"/>
    </source>
</evidence>
<dbReference type="PANTHER" id="PTHR37820:SF1">
    <property type="entry name" value="CELL DIVISION PROTEIN FTSQ"/>
    <property type="match status" value="1"/>
</dbReference>
<evidence type="ECO:0000259" key="9">
    <source>
        <dbReference type="PROSITE" id="PS51779"/>
    </source>
</evidence>
<keyword evidence="4 8" id="KW-0812">Transmembrane</keyword>
<dbReference type="PANTHER" id="PTHR37820">
    <property type="entry name" value="CELL DIVISION PROTEIN DIVIB"/>
    <property type="match status" value="1"/>
</dbReference>
<evidence type="ECO:0000313" key="10">
    <source>
        <dbReference type="EMBL" id="KAB8138653.1"/>
    </source>
</evidence>
<evidence type="ECO:0000256" key="1">
    <source>
        <dbReference type="ARBA" id="ARBA00004370"/>
    </source>
</evidence>
<dbReference type="OrthoDB" id="1819027at2"/>
<dbReference type="HAMAP" id="MF_00912">
    <property type="entry name" value="DivIB"/>
    <property type="match status" value="1"/>
</dbReference>
<dbReference type="EMBL" id="WEID01000015">
    <property type="protein sequence ID" value="KAB8138653.1"/>
    <property type="molecule type" value="Genomic_DNA"/>
</dbReference>
<proteinExistence type="inferred from homology"/>
<sequence length="262" mass="29579">MEQKRVVSIEDRIPKLKKERRKRTNRRLAIYLTVFFLLVFIVVYVQSPLSHVNSIEINGERLVPEEEILEITELDKYTNFWGVQAGELEKLLEEHQLINSATINKKFPANKITIEIDELNYVGYLKQSDLAVPLLENGNKLDGIPLADVSGSAPLLNNFTDYPNLQQLAVELNELPDYVHALISEIKWAPTSTNSQKLILFMTDGYEVELTARNFSELLTTYPSIVSQLDNGIDGVIKIDEGGAVFTPFNSDQPVKIDGGTE</sequence>
<dbReference type="RefSeq" id="WP_153401584.1">
    <property type="nucleotide sequence ID" value="NZ_ML762425.1"/>
</dbReference>
<reference evidence="10 11" key="1">
    <citation type="submission" date="2019-10" db="EMBL/GenBank/DDBJ databases">
        <title>Gracilibacillus sp. nov. isolated from rice seeds.</title>
        <authorList>
            <person name="He S."/>
        </authorList>
    </citation>
    <scope>NUCLEOTIDE SEQUENCE [LARGE SCALE GENOMIC DNA]</scope>
    <source>
        <strain evidence="10 11">TD8</strain>
    </source>
</reference>
<comment type="function">
    <text evidence="8">Cell division protein that may be involved in stabilizing or promoting the assembly of the division complex.</text>
</comment>
<evidence type="ECO:0000256" key="3">
    <source>
        <dbReference type="ARBA" id="ARBA00022618"/>
    </source>
</evidence>
<dbReference type="Gene3D" id="3.10.20.310">
    <property type="entry name" value="membrane protein fhac"/>
    <property type="match status" value="1"/>
</dbReference>
<dbReference type="AlphaFoldDB" id="A0A7C8KX31"/>
<name>A0A7C8KX31_9BACI</name>
<evidence type="ECO:0000256" key="7">
    <source>
        <dbReference type="ARBA" id="ARBA00023306"/>
    </source>
</evidence>
<evidence type="ECO:0000256" key="2">
    <source>
        <dbReference type="ARBA" id="ARBA00022475"/>
    </source>
</evidence>
<feature type="transmembrane region" description="Helical" evidence="8">
    <location>
        <begin position="28"/>
        <end position="45"/>
    </location>
</feature>
<dbReference type="Gene3D" id="3.40.50.10960">
    <property type="match status" value="1"/>
</dbReference>
<keyword evidence="3 8" id="KW-0132">Cell division</keyword>
<dbReference type="InterPro" id="IPR050487">
    <property type="entry name" value="FtsQ_DivIB"/>
</dbReference>
<keyword evidence="7 8" id="KW-0131">Cell cycle</keyword>
<dbReference type="Pfam" id="PF08478">
    <property type="entry name" value="POTRA_1"/>
    <property type="match status" value="1"/>
</dbReference>
<feature type="domain" description="POTRA" evidence="9">
    <location>
        <begin position="50"/>
        <end position="119"/>
    </location>
</feature>
<protein>
    <recommendedName>
        <fullName evidence="8">Cell division protein DivIB</fullName>
    </recommendedName>
</protein>
<keyword evidence="2 8" id="KW-1003">Cell membrane</keyword>
<dbReference type="InterPro" id="IPR026580">
    <property type="entry name" value="DivIB"/>
</dbReference>
<evidence type="ECO:0000256" key="5">
    <source>
        <dbReference type="ARBA" id="ARBA00022989"/>
    </source>
</evidence>
<comment type="caution">
    <text evidence="10">The sequence shown here is derived from an EMBL/GenBank/DDBJ whole genome shotgun (WGS) entry which is preliminary data.</text>
</comment>
<dbReference type="GO" id="GO:0043093">
    <property type="term" value="P:FtsZ-dependent cytokinesis"/>
    <property type="evidence" value="ECO:0007669"/>
    <property type="project" value="UniProtKB-UniRule"/>
</dbReference>
<dbReference type="GO" id="GO:0005886">
    <property type="term" value="C:plasma membrane"/>
    <property type="evidence" value="ECO:0007669"/>
    <property type="project" value="UniProtKB-SubCell"/>
</dbReference>
<evidence type="ECO:0000313" key="11">
    <source>
        <dbReference type="Proteomes" id="UP000480246"/>
    </source>
</evidence>